<dbReference type="EMBL" id="CAJNRE010008120">
    <property type="protein sequence ID" value="CAF2070837.1"/>
    <property type="molecule type" value="Genomic_DNA"/>
</dbReference>
<proteinExistence type="predicted"/>
<accession>A0A816RDY1</accession>
<reference evidence="1" key="1">
    <citation type="submission" date="2021-02" db="EMBL/GenBank/DDBJ databases">
        <authorList>
            <person name="Nowell W R."/>
        </authorList>
    </citation>
    <scope>NUCLEOTIDE SEQUENCE</scope>
</reference>
<comment type="caution">
    <text evidence="1">The sequence shown here is derived from an EMBL/GenBank/DDBJ whole genome shotgun (WGS) entry which is preliminary data.</text>
</comment>
<gene>
    <name evidence="1" type="ORF">MBJ925_LOCUS16696</name>
</gene>
<name>A0A816RDY1_9BILA</name>
<dbReference type="Proteomes" id="UP000663824">
    <property type="component" value="Unassembled WGS sequence"/>
</dbReference>
<organism evidence="1 2">
    <name type="scientific">Rotaria magnacalcarata</name>
    <dbReference type="NCBI Taxonomy" id="392030"/>
    <lineage>
        <taxon>Eukaryota</taxon>
        <taxon>Metazoa</taxon>
        <taxon>Spiralia</taxon>
        <taxon>Gnathifera</taxon>
        <taxon>Rotifera</taxon>
        <taxon>Eurotatoria</taxon>
        <taxon>Bdelloidea</taxon>
        <taxon>Philodinida</taxon>
        <taxon>Philodinidae</taxon>
        <taxon>Rotaria</taxon>
    </lineage>
</organism>
<evidence type="ECO:0000313" key="2">
    <source>
        <dbReference type="Proteomes" id="UP000663824"/>
    </source>
</evidence>
<dbReference type="AlphaFoldDB" id="A0A816RDY1"/>
<protein>
    <submittedName>
        <fullName evidence="1">Uncharacterized protein</fullName>
    </submittedName>
</protein>
<sequence>MPKRQITALYGRKRSKTVVYVAIYGRLRPFTIVSGRRNVRPGIAVSLYEMAGTYDNEQQRMIDRIKCIAFRGARDVGATFINRQWISDKIHRTTRFITDWWNKSYDQCFADYSN</sequence>
<evidence type="ECO:0000313" key="1">
    <source>
        <dbReference type="EMBL" id="CAF2070837.1"/>
    </source>
</evidence>